<dbReference type="PANTHER" id="PTHR35748">
    <property type="entry name" value="OS05G0358400 PROTEIN"/>
    <property type="match status" value="1"/>
</dbReference>
<comment type="caution">
    <text evidence="1">The sequence shown here is derived from an EMBL/GenBank/DDBJ whole genome shotgun (WGS) entry which is preliminary data.</text>
</comment>
<dbReference type="EMBL" id="PGGS01000280">
    <property type="protein sequence ID" value="PNH05773.1"/>
    <property type="molecule type" value="Genomic_DNA"/>
</dbReference>
<sequence>MQASAPLPAGLELVYEGELDDSFTGLAGEDGLMTVAGFGSLLSERSARYTFPELQNFRPGLVHGWRRVFAHTADVFFVRGIARPETVRPAPHEGGRTPIADYLARHPHIMDELPPPELAQRYNG</sequence>
<keyword evidence="2" id="KW-1185">Reference proteome</keyword>
<evidence type="ECO:0000313" key="1">
    <source>
        <dbReference type="EMBL" id="PNH05773.1"/>
    </source>
</evidence>
<evidence type="ECO:0000313" key="2">
    <source>
        <dbReference type="Proteomes" id="UP000236333"/>
    </source>
</evidence>
<protein>
    <submittedName>
        <fullName evidence="1">Uncharacterized protein</fullName>
    </submittedName>
</protein>
<organism evidence="1 2">
    <name type="scientific">Tetrabaena socialis</name>
    <dbReference type="NCBI Taxonomy" id="47790"/>
    <lineage>
        <taxon>Eukaryota</taxon>
        <taxon>Viridiplantae</taxon>
        <taxon>Chlorophyta</taxon>
        <taxon>core chlorophytes</taxon>
        <taxon>Chlorophyceae</taxon>
        <taxon>CS clade</taxon>
        <taxon>Chlamydomonadales</taxon>
        <taxon>Tetrabaenaceae</taxon>
        <taxon>Tetrabaena</taxon>
    </lineage>
</organism>
<accession>A0A2J7ZZT0</accession>
<dbReference type="PANTHER" id="PTHR35748:SF1">
    <property type="entry name" value="OS05G0358400 PROTEIN"/>
    <property type="match status" value="1"/>
</dbReference>
<dbReference type="AlphaFoldDB" id="A0A2J7ZZT0"/>
<proteinExistence type="predicted"/>
<dbReference type="OrthoDB" id="565040at2759"/>
<reference evidence="1 2" key="1">
    <citation type="journal article" date="2017" name="Mol. Biol. Evol.">
        <title>The 4-celled Tetrabaena socialis nuclear genome reveals the essential components for genetic control of cell number at the origin of multicellularity in the volvocine lineage.</title>
        <authorList>
            <person name="Featherston J."/>
            <person name="Arakaki Y."/>
            <person name="Hanschen E.R."/>
            <person name="Ferris P.J."/>
            <person name="Michod R.E."/>
            <person name="Olson B.J.S.C."/>
            <person name="Nozaki H."/>
            <person name="Durand P.M."/>
        </authorList>
    </citation>
    <scope>NUCLEOTIDE SEQUENCE [LARGE SCALE GENOMIC DNA]</scope>
    <source>
        <strain evidence="1 2">NIES-571</strain>
    </source>
</reference>
<gene>
    <name evidence="1" type="ORF">TSOC_007925</name>
</gene>
<name>A0A2J7ZZT0_9CHLO</name>
<dbReference type="Proteomes" id="UP000236333">
    <property type="component" value="Unassembled WGS sequence"/>
</dbReference>